<gene>
    <name evidence="1" type="ORF">BABA_15127</name>
</gene>
<accession>K6DEG0</accession>
<dbReference type="InterPro" id="IPR008930">
    <property type="entry name" value="Terpenoid_cyclase/PrenylTrfase"/>
</dbReference>
<comment type="caution">
    <text evidence="1">The sequence shown here is derived from an EMBL/GenBank/DDBJ whole genome shotgun (WGS) entry which is preliminary data.</text>
</comment>
<dbReference type="STRING" id="1117379.BABA_15127"/>
<sequence length="493" mass="57126">MGLEKDLRLISVNIGNFIMKWLSDKSGFECRSFYGEAFSLSLLEGLEILDDATRMKLVNSYIKLDKEDSQFHWEFNNYALLNYLNMKNDKEIYDFIYPLKFKHTPVTNWTLLRSNARLLAKQDENKAISEALSKVNNFQLDSGLILDQKQDESFQYHCFSIAMIGEIYELTNREEFYKSFISGVNFIRNFILSTGDTTYIGRGQKQSFGYGALIYILTLAYKFTEDNSLLNDIKKVKNLLVRHQHTDGSFPLVLNGIEQPIPKKVNIEDPSYVGWYPYNNYFDYLPFMGYFVLKASNVLHSLNLDKSTHDEKVSYSDKNFIVEKKSKYEAVVSKTGGYWTNDMPIPYIISDGKSITPCYGGEQFQKSLFSVKGLPLPYCHSLKKSIRWRGVSFLKNDTLTILSPLGIMKRMFIFNENSIVIKTKIYSPFKFIHVYLFKKQIKQILPGKLTINNVEITSKNTLVPNKIEYSTDGELQLFEDMGKESIIQFDFNN</sequence>
<dbReference type="RefSeq" id="WP_007086021.1">
    <property type="nucleotide sequence ID" value="NZ_AJLS01000115.1"/>
</dbReference>
<evidence type="ECO:0000313" key="2">
    <source>
        <dbReference type="Proteomes" id="UP000006316"/>
    </source>
</evidence>
<dbReference type="PATRIC" id="fig|1117379.3.peg.3124"/>
<dbReference type="EMBL" id="AJLS01000115">
    <property type="protein sequence ID" value="EKN66453.1"/>
    <property type="molecule type" value="Genomic_DNA"/>
</dbReference>
<dbReference type="Proteomes" id="UP000006316">
    <property type="component" value="Unassembled WGS sequence"/>
</dbReference>
<proteinExistence type="predicted"/>
<name>K6DEG0_9BACI</name>
<evidence type="ECO:0000313" key="1">
    <source>
        <dbReference type="EMBL" id="EKN66453.1"/>
    </source>
</evidence>
<keyword evidence="2" id="KW-1185">Reference proteome</keyword>
<reference evidence="1 2" key="1">
    <citation type="journal article" date="2012" name="Front. Microbiol.">
        <title>Redundancy and modularity in membrane-associated dissimilatory nitrate reduction in Bacillus.</title>
        <authorList>
            <person name="Heylen K."/>
            <person name="Keltjens J."/>
        </authorList>
    </citation>
    <scope>NUCLEOTIDE SEQUENCE [LARGE SCALE GENOMIC DNA]</scope>
    <source>
        <strain evidence="2">LMG 21833T</strain>
    </source>
</reference>
<dbReference type="eggNOG" id="ENOG502ZUKE">
    <property type="taxonomic scope" value="Bacteria"/>
</dbReference>
<protein>
    <submittedName>
        <fullName evidence="1">Uncharacterized protein</fullName>
    </submittedName>
</protein>
<organism evidence="1 2">
    <name type="scientific">Neobacillus bataviensis LMG 21833</name>
    <dbReference type="NCBI Taxonomy" id="1117379"/>
    <lineage>
        <taxon>Bacteria</taxon>
        <taxon>Bacillati</taxon>
        <taxon>Bacillota</taxon>
        <taxon>Bacilli</taxon>
        <taxon>Bacillales</taxon>
        <taxon>Bacillaceae</taxon>
        <taxon>Neobacillus</taxon>
    </lineage>
</organism>
<dbReference type="OrthoDB" id="9812484at2"/>
<dbReference type="AlphaFoldDB" id="K6DEG0"/>
<dbReference type="SUPFAM" id="SSF48239">
    <property type="entry name" value="Terpenoid cyclases/Protein prenyltransferases"/>
    <property type="match status" value="1"/>
</dbReference>